<name>A0ABX5WZ03_9GAMM</name>
<feature type="signal peptide" evidence="1">
    <location>
        <begin position="1"/>
        <end position="26"/>
    </location>
</feature>
<evidence type="ECO:0000313" key="3">
    <source>
        <dbReference type="Proteomes" id="UP000315947"/>
    </source>
</evidence>
<sequence length="231" mass="24637">MKKVLLACAVTSMLALSASASASASASEFTLNPMLGASNNKAFGTNLALGLEAGYQNFIFGYTYTGDKNESNWSAASDDIHVIPFDINGVIQADAYTNESYKAHTLYVGYQFAVGAGHLAVKAGAEFSKYKMGAGADFTEMAPGGISHDTGLHLNASSSTVVSPMIGVGYYMDNGLNFNLHYTIQSGDRDMDYSARAYMDGKSTSGSLGRVKNEIDNKDFSTVMFTVGYRF</sequence>
<dbReference type="RefSeq" id="WP_144046029.1">
    <property type="nucleotide sequence ID" value="NZ_CP041614.1"/>
</dbReference>
<feature type="chain" id="PRO_5046994892" evidence="1">
    <location>
        <begin position="27"/>
        <end position="231"/>
    </location>
</feature>
<organism evidence="2 3">
    <name type="scientific">Shewanella psychropiezotolerans</name>
    <dbReference type="NCBI Taxonomy" id="2593655"/>
    <lineage>
        <taxon>Bacteria</taxon>
        <taxon>Pseudomonadati</taxon>
        <taxon>Pseudomonadota</taxon>
        <taxon>Gammaproteobacteria</taxon>
        <taxon>Alteromonadales</taxon>
        <taxon>Shewanellaceae</taxon>
        <taxon>Shewanella</taxon>
    </lineage>
</organism>
<evidence type="ECO:0000256" key="1">
    <source>
        <dbReference type="SAM" id="SignalP"/>
    </source>
</evidence>
<keyword evidence="3" id="KW-1185">Reference proteome</keyword>
<dbReference type="EMBL" id="CP041614">
    <property type="protein sequence ID" value="QDO83657.1"/>
    <property type="molecule type" value="Genomic_DNA"/>
</dbReference>
<protein>
    <submittedName>
        <fullName evidence="2">Outer membrane beta-barrel protein</fullName>
    </submittedName>
</protein>
<gene>
    <name evidence="2" type="ORF">FM037_10960</name>
</gene>
<accession>A0ABX5WZ03</accession>
<reference evidence="2 3" key="1">
    <citation type="submission" date="2019-07" db="EMBL/GenBank/DDBJ databases">
        <title>Shewanella sp. YLB-06 whole genomic sequence.</title>
        <authorList>
            <person name="Yu L."/>
        </authorList>
    </citation>
    <scope>NUCLEOTIDE SEQUENCE [LARGE SCALE GENOMIC DNA]</scope>
    <source>
        <strain evidence="2 3">YLB-06</strain>
    </source>
</reference>
<proteinExistence type="predicted"/>
<dbReference type="Proteomes" id="UP000315947">
    <property type="component" value="Chromosome"/>
</dbReference>
<evidence type="ECO:0000313" key="2">
    <source>
        <dbReference type="EMBL" id="QDO83657.1"/>
    </source>
</evidence>
<keyword evidence="1" id="KW-0732">Signal</keyword>